<name>A0A2W1NK39_PAEXE</name>
<dbReference type="GO" id="GO:0006310">
    <property type="term" value="P:DNA recombination"/>
    <property type="evidence" value="ECO:0007669"/>
    <property type="project" value="TreeGrafter"/>
</dbReference>
<dbReference type="AlphaFoldDB" id="A0A2W1NK39"/>
<comment type="caution">
    <text evidence="7">The sequence shown here is derived from an EMBL/GenBank/DDBJ whole genome shotgun (WGS) entry which is preliminary data.</text>
</comment>
<dbReference type="Pfam" id="PF00270">
    <property type="entry name" value="DEAD"/>
    <property type="match status" value="1"/>
</dbReference>
<evidence type="ECO:0000259" key="5">
    <source>
        <dbReference type="PROSITE" id="PS51192"/>
    </source>
</evidence>
<proteinExistence type="predicted"/>
<evidence type="ECO:0000256" key="3">
    <source>
        <dbReference type="ARBA" id="ARBA00023125"/>
    </source>
</evidence>
<evidence type="ECO:0000259" key="6">
    <source>
        <dbReference type="PROSITE" id="PS51194"/>
    </source>
</evidence>
<dbReference type="EMBL" id="NHRJ02000017">
    <property type="protein sequence ID" value="PZE19433.1"/>
    <property type="molecule type" value="Genomic_DNA"/>
</dbReference>
<dbReference type="GO" id="GO:0043138">
    <property type="term" value="F:3'-5' DNA helicase activity"/>
    <property type="evidence" value="ECO:0007669"/>
    <property type="project" value="TreeGrafter"/>
</dbReference>
<gene>
    <name evidence="7" type="ORF">CBW46_018525</name>
</gene>
<keyword evidence="8" id="KW-1185">Reference proteome</keyword>
<evidence type="ECO:0008006" key="9">
    <source>
        <dbReference type="Google" id="ProtNLM"/>
    </source>
</evidence>
<sequence length="635" mass="70969">MQLITILDGRSLLWDELLQLIEHHGFSEAAVEPALYLQTAYLRGALRLDLGVTSEMVRKPPFFRALTDYRCRRCGGGGEHIALTQCSVCRTLCPYCEQCLTMGRARFCSIVVSTAQAAEPYWQRDTSPAAHSLTLPHRQQVVERDPEQEPHYGQPHPHHDAYQDPHHDQHCVQRERKRDPHPHPHQDPHQVAHFDQGDRQQDPHLDPRHEVRPDAQRVILEGKHSGANRGIQPHTPRDAQCSTSSYTELAPLTSAPPLNTYIEPWGLSEIQSEASEQALLFLQDLQLKTAADGRPAEAPRQFLIWAVTGAGKTEMIFPLIQYTVEHGGRVVVATPRRDVVLELKPRLEKAFAGMPVVTLYGGSPQRWDVGSITIATTHQLMRFEHAFDLVIIDELDAFPYHNNPMLHYAAEKVRAPGGATILLSATPPKNLQKMVNRRMIPHVKVAARYHRHPLPVPILTTTLPLQKQITQASLSAGLKEALSSSLQRGAQIFVFVPKIHMVEPMMNLLRHCFPHANIDGTSSKDQDRAQKVTDFRTTNIRMLVTTTILERGVTIPKSDVFILDADAPIFDSAALVQMAGRAGRSAADPSGRVIFAAKDRTKAQVEAIKQIRGMNSLARKKGYLVPVDGDDTVSR</sequence>
<evidence type="ECO:0000313" key="8">
    <source>
        <dbReference type="Proteomes" id="UP000214746"/>
    </source>
</evidence>
<dbReference type="GO" id="GO:0003677">
    <property type="term" value="F:DNA binding"/>
    <property type="evidence" value="ECO:0007669"/>
    <property type="project" value="UniProtKB-KW"/>
</dbReference>
<feature type="compositionally biased region" description="Basic and acidic residues" evidence="4">
    <location>
        <begin position="140"/>
        <end position="150"/>
    </location>
</feature>
<evidence type="ECO:0000313" key="7">
    <source>
        <dbReference type="EMBL" id="PZE19433.1"/>
    </source>
</evidence>
<feature type="domain" description="Helicase C-terminal" evidence="6">
    <location>
        <begin position="477"/>
        <end position="633"/>
    </location>
</feature>
<dbReference type="Gene3D" id="3.40.50.300">
    <property type="entry name" value="P-loop containing nucleotide triphosphate hydrolases"/>
    <property type="match status" value="2"/>
</dbReference>
<keyword evidence="1" id="KW-0547">Nucleotide-binding</keyword>
<reference evidence="7" key="1">
    <citation type="submission" date="2018-06" db="EMBL/GenBank/DDBJ databases">
        <title>Paenibacillus xerothermodurans sp. nov. an extremely dry heat resistant spore forming bacterium isolated from the soil of Cape Canaveral, Florida.</title>
        <authorList>
            <person name="Seuylemezian A."/>
            <person name="Kaur N."/>
            <person name="Patil P."/>
            <person name="Patil P."/>
            <person name="Mayilraj S."/>
            <person name="Vaishampayan P."/>
        </authorList>
    </citation>
    <scope>NUCLEOTIDE SEQUENCE [LARGE SCALE GENOMIC DNA]</scope>
    <source>
        <strain evidence="7">ATCC 27380</strain>
    </source>
</reference>
<feature type="region of interest" description="Disordered" evidence="4">
    <location>
        <begin position="140"/>
        <end position="191"/>
    </location>
</feature>
<feature type="domain" description="Helicase ATP-binding" evidence="5">
    <location>
        <begin position="293"/>
        <end position="445"/>
    </location>
</feature>
<dbReference type="PANTHER" id="PTHR30580:SF1">
    <property type="entry name" value="COMF OPERON PROTEIN 1"/>
    <property type="match status" value="1"/>
</dbReference>
<dbReference type="PANTHER" id="PTHR30580">
    <property type="entry name" value="PRIMOSOMAL PROTEIN N"/>
    <property type="match status" value="1"/>
</dbReference>
<evidence type="ECO:0000256" key="2">
    <source>
        <dbReference type="ARBA" id="ARBA00022840"/>
    </source>
</evidence>
<dbReference type="InterPro" id="IPR014001">
    <property type="entry name" value="Helicase_ATP-bd"/>
</dbReference>
<keyword evidence="2" id="KW-0067">ATP-binding</keyword>
<dbReference type="SMART" id="SM00490">
    <property type="entry name" value="HELICc"/>
    <property type="match status" value="1"/>
</dbReference>
<dbReference type="OrthoDB" id="2077914at2"/>
<dbReference type="InterPro" id="IPR001650">
    <property type="entry name" value="Helicase_C-like"/>
</dbReference>
<dbReference type="GO" id="GO:0006270">
    <property type="term" value="P:DNA replication initiation"/>
    <property type="evidence" value="ECO:0007669"/>
    <property type="project" value="TreeGrafter"/>
</dbReference>
<dbReference type="SUPFAM" id="SSF52540">
    <property type="entry name" value="P-loop containing nucleoside triphosphate hydrolases"/>
    <property type="match status" value="1"/>
</dbReference>
<dbReference type="InterPro" id="IPR011545">
    <property type="entry name" value="DEAD/DEAH_box_helicase_dom"/>
</dbReference>
<dbReference type="PROSITE" id="PS51194">
    <property type="entry name" value="HELICASE_CTER"/>
    <property type="match status" value="1"/>
</dbReference>
<dbReference type="GO" id="GO:0005524">
    <property type="term" value="F:ATP binding"/>
    <property type="evidence" value="ECO:0007669"/>
    <property type="project" value="UniProtKB-KW"/>
</dbReference>
<protein>
    <recommendedName>
        <fullName evidence="9">DNA/RNA helicase</fullName>
    </recommendedName>
</protein>
<dbReference type="Proteomes" id="UP000214746">
    <property type="component" value="Unassembled WGS sequence"/>
</dbReference>
<dbReference type="Pfam" id="PF00271">
    <property type="entry name" value="Helicase_C"/>
    <property type="match status" value="1"/>
</dbReference>
<feature type="compositionally biased region" description="Basic and acidic residues" evidence="4">
    <location>
        <begin position="157"/>
        <end position="191"/>
    </location>
</feature>
<dbReference type="InterPro" id="IPR027417">
    <property type="entry name" value="P-loop_NTPase"/>
</dbReference>
<dbReference type="PROSITE" id="PS51192">
    <property type="entry name" value="HELICASE_ATP_BIND_1"/>
    <property type="match status" value="1"/>
</dbReference>
<keyword evidence="3" id="KW-0238">DNA-binding</keyword>
<feature type="region of interest" description="Disordered" evidence="4">
    <location>
        <begin position="224"/>
        <end position="244"/>
    </location>
</feature>
<accession>A0A2W1NK39</accession>
<evidence type="ECO:0000256" key="1">
    <source>
        <dbReference type="ARBA" id="ARBA00022741"/>
    </source>
</evidence>
<dbReference type="SMART" id="SM00487">
    <property type="entry name" value="DEXDc"/>
    <property type="match status" value="1"/>
</dbReference>
<evidence type="ECO:0000256" key="4">
    <source>
        <dbReference type="SAM" id="MobiDB-lite"/>
    </source>
</evidence>
<organism evidence="7 8">
    <name type="scientific">Paenibacillus xerothermodurans</name>
    <dbReference type="NCBI Taxonomy" id="1977292"/>
    <lineage>
        <taxon>Bacteria</taxon>
        <taxon>Bacillati</taxon>
        <taxon>Bacillota</taxon>
        <taxon>Bacilli</taxon>
        <taxon>Bacillales</taxon>
        <taxon>Paenibacillaceae</taxon>
        <taxon>Paenibacillus</taxon>
    </lineage>
</organism>
<dbReference type="GO" id="GO:0006302">
    <property type="term" value="P:double-strand break repair"/>
    <property type="evidence" value="ECO:0007669"/>
    <property type="project" value="TreeGrafter"/>
</dbReference>